<dbReference type="EMBL" id="JAULSX010000012">
    <property type="protein sequence ID" value="KAK3484967.1"/>
    <property type="molecule type" value="Genomic_DNA"/>
</dbReference>
<feature type="compositionally biased region" description="Low complexity" evidence="1">
    <location>
        <begin position="333"/>
        <end position="353"/>
    </location>
</feature>
<feature type="compositionally biased region" description="Basic and acidic residues" evidence="1">
    <location>
        <begin position="281"/>
        <end position="292"/>
    </location>
</feature>
<gene>
    <name evidence="2" type="ORF">B0T23DRAFT_416255</name>
</gene>
<dbReference type="GeneID" id="87877247"/>
<feature type="region of interest" description="Disordered" evidence="1">
    <location>
        <begin position="384"/>
        <end position="418"/>
    </location>
</feature>
<comment type="caution">
    <text evidence="2">The sequence shown here is derived from an EMBL/GenBank/DDBJ whole genome shotgun (WGS) entry which is preliminary data.</text>
</comment>
<evidence type="ECO:0000313" key="2">
    <source>
        <dbReference type="EMBL" id="KAK3484967.1"/>
    </source>
</evidence>
<feature type="region of interest" description="Disordered" evidence="1">
    <location>
        <begin position="1"/>
        <end position="26"/>
    </location>
</feature>
<protein>
    <submittedName>
        <fullName evidence="2">Uncharacterized protein</fullName>
    </submittedName>
</protein>
<dbReference type="AlphaFoldDB" id="A0AAJ0MLU4"/>
<feature type="compositionally biased region" description="Polar residues" evidence="1">
    <location>
        <begin position="224"/>
        <end position="237"/>
    </location>
</feature>
<dbReference type="RefSeq" id="XP_062687993.1">
    <property type="nucleotide sequence ID" value="XM_062839625.1"/>
</dbReference>
<feature type="compositionally biased region" description="Polar residues" evidence="1">
    <location>
        <begin position="1"/>
        <end position="16"/>
    </location>
</feature>
<keyword evidence="3" id="KW-1185">Reference proteome</keyword>
<feature type="compositionally biased region" description="Basic and acidic residues" evidence="1">
    <location>
        <begin position="316"/>
        <end position="325"/>
    </location>
</feature>
<feature type="compositionally biased region" description="Polar residues" evidence="1">
    <location>
        <begin position="354"/>
        <end position="363"/>
    </location>
</feature>
<proteinExistence type="predicted"/>
<accession>A0AAJ0MLU4</accession>
<feature type="region of interest" description="Disordered" evidence="1">
    <location>
        <begin position="189"/>
        <end position="365"/>
    </location>
</feature>
<feature type="compositionally biased region" description="Low complexity" evidence="1">
    <location>
        <begin position="257"/>
        <end position="271"/>
    </location>
</feature>
<organism evidence="2 3">
    <name type="scientific">Neurospora hispaniola</name>
    <dbReference type="NCBI Taxonomy" id="588809"/>
    <lineage>
        <taxon>Eukaryota</taxon>
        <taxon>Fungi</taxon>
        <taxon>Dikarya</taxon>
        <taxon>Ascomycota</taxon>
        <taxon>Pezizomycotina</taxon>
        <taxon>Sordariomycetes</taxon>
        <taxon>Sordariomycetidae</taxon>
        <taxon>Sordariales</taxon>
        <taxon>Sordariaceae</taxon>
        <taxon>Neurospora</taxon>
    </lineage>
</organism>
<sequence length="514" mass="56633">MSGKENATTSKDQPNEQGYVPHKPFTPEFVKINDEEDEAWRKTKHKLEEVHQQAMKVFVTFTEELITYGNKWEETLKTLQANSLDGWSIRVTPMRTHPWYDANFKDRIQLDSAENADFLPRNSSPEPDPFRVPRTRENPWGNPWFEVHHLHPGTLVPDYAAKVAAARAALRAKDPKNIAYWEVDEEPTVKATASSIPTLKRLSTRPNLPSAAPAATTSNPQQPTELTSTTAPAQTARSLRAQARAGQRDPSPATDGTNPTTRARSRSSSPEPFHRSRKRLTAKEKGKGKATDIAEDNVAPAATSYASASGSRALSPKKDKGKGKAETASPGPSTFSSSAVAATAPVNNNKPNKITNVPQSSAPKSKKGKYWAFKAEQHLLAAAGFGTSKSGKKNDDDDDHDSDDTGRDADEGSNNDNSNKFFALACPAPELLGVCLADTPNFDRHPFKRNRAVEHFVECGVEVEGEEEIFARFAMEVVQDTARWPVNDEWARKHNQGLIGKRDRDGDVAMEDLE</sequence>
<dbReference type="Proteomes" id="UP001285908">
    <property type="component" value="Unassembled WGS sequence"/>
</dbReference>
<feature type="compositionally biased region" description="Low complexity" evidence="1">
    <location>
        <begin position="206"/>
        <end position="223"/>
    </location>
</feature>
<name>A0AAJ0MLU4_9PEZI</name>
<reference evidence="2 3" key="1">
    <citation type="journal article" date="2023" name="Mol. Phylogenet. Evol.">
        <title>Genome-scale phylogeny and comparative genomics of the fungal order Sordariales.</title>
        <authorList>
            <person name="Hensen N."/>
            <person name="Bonometti L."/>
            <person name="Westerberg I."/>
            <person name="Brannstrom I.O."/>
            <person name="Guillou S."/>
            <person name="Cros-Aarteil S."/>
            <person name="Calhoun S."/>
            <person name="Haridas S."/>
            <person name="Kuo A."/>
            <person name="Mondo S."/>
            <person name="Pangilinan J."/>
            <person name="Riley R."/>
            <person name="LaButti K."/>
            <person name="Andreopoulos B."/>
            <person name="Lipzen A."/>
            <person name="Chen C."/>
            <person name="Yan M."/>
            <person name="Daum C."/>
            <person name="Ng V."/>
            <person name="Clum A."/>
            <person name="Steindorff A."/>
            <person name="Ohm R.A."/>
            <person name="Martin F."/>
            <person name="Silar P."/>
            <person name="Natvig D.O."/>
            <person name="Lalanne C."/>
            <person name="Gautier V."/>
            <person name="Ament-Velasquez S.L."/>
            <person name="Kruys A."/>
            <person name="Hutchinson M.I."/>
            <person name="Powell A.J."/>
            <person name="Barry K."/>
            <person name="Miller A.N."/>
            <person name="Grigoriev I.V."/>
            <person name="Debuchy R."/>
            <person name="Gladieux P."/>
            <person name="Hiltunen Thoren M."/>
            <person name="Johannesson H."/>
        </authorList>
    </citation>
    <scope>NUCLEOTIDE SEQUENCE [LARGE SCALE GENOMIC DNA]</scope>
    <source>
        <strain evidence="2 3">FGSC 10403</strain>
    </source>
</reference>
<evidence type="ECO:0000256" key="1">
    <source>
        <dbReference type="SAM" id="MobiDB-lite"/>
    </source>
</evidence>
<evidence type="ECO:0000313" key="3">
    <source>
        <dbReference type="Proteomes" id="UP001285908"/>
    </source>
</evidence>